<dbReference type="GO" id="GO:0005524">
    <property type="term" value="F:ATP binding"/>
    <property type="evidence" value="ECO:0007669"/>
    <property type="project" value="UniProtKB-KW"/>
</dbReference>
<dbReference type="EMBL" id="AP004871">
    <property type="protein sequence ID" value="BAD28175.1"/>
    <property type="molecule type" value="Genomic_DNA"/>
</dbReference>
<proteinExistence type="predicted"/>
<reference evidence="6" key="2">
    <citation type="submission" date="2002-03" db="EMBL/GenBank/DDBJ databases">
        <title>Oryza sativa nipponbare(GA3) genomic DNA, chromosome 2, PAC clone:P0419H03.</title>
        <authorList>
            <person name="Sasaki T."/>
            <person name="Matsumoto T."/>
            <person name="Yamamoto K."/>
        </authorList>
    </citation>
    <scope>NUCLEOTIDE SEQUENCE</scope>
</reference>
<dbReference type="SUPFAM" id="SSF48592">
    <property type="entry name" value="GroEL equatorial domain-like"/>
    <property type="match status" value="1"/>
</dbReference>
<keyword evidence="3" id="KW-0143">Chaperone</keyword>
<evidence type="ECO:0000313" key="6">
    <source>
        <dbReference type="EMBL" id="BAD28175.1"/>
    </source>
</evidence>
<feature type="region of interest" description="Disordered" evidence="4">
    <location>
        <begin position="85"/>
        <end position="113"/>
    </location>
</feature>
<dbReference type="Proteomes" id="UP000000763">
    <property type="component" value="Chromosome 2"/>
</dbReference>
<accession>Q6ET45</accession>
<evidence type="ECO:0000313" key="7">
    <source>
        <dbReference type="Proteomes" id="UP000000763"/>
    </source>
</evidence>
<dbReference type="GO" id="GO:0140662">
    <property type="term" value="F:ATP-dependent protein folding chaperone"/>
    <property type="evidence" value="ECO:0007669"/>
    <property type="project" value="InterPro"/>
</dbReference>
<organism evidence="6 7">
    <name type="scientific">Oryza sativa subsp. japonica</name>
    <name type="common">Rice</name>
    <dbReference type="NCBI Taxonomy" id="39947"/>
    <lineage>
        <taxon>Eukaryota</taxon>
        <taxon>Viridiplantae</taxon>
        <taxon>Streptophyta</taxon>
        <taxon>Embryophyta</taxon>
        <taxon>Tracheophyta</taxon>
        <taxon>Spermatophyta</taxon>
        <taxon>Magnoliopsida</taxon>
        <taxon>Liliopsida</taxon>
        <taxon>Poales</taxon>
        <taxon>Poaceae</taxon>
        <taxon>BOP clade</taxon>
        <taxon>Oryzoideae</taxon>
        <taxon>Oryzeae</taxon>
        <taxon>Oryzinae</taxon>
        <taxon>Oryza</taxon>
        <taxon>Oryza sativa</taxon>
    </lineage>
</organism>
<dbReference type="EMBL" id="AP004843">
    <property type="protein sequence ID" value="BAD28030.1"/>
    <property type="molecule type" value="Genomic_DNA"/>
</dbReference>
<evidence type="ECO:0000313" key="5">
    <source>
        <dbReference type="EMBL" id="BAD28030.1"/>
    </source>
</evidence>
<dbReference type="InterPro" id="IPR027413">
    <property type="entry name" value="GROEL-like_equatorial_sf"/>
</dbReference>
<evidence type="ECO:0000256" key="4">
    <source>
        <dbReference type="SAM" id="MobiDB-lite"/>
    </source>
</evidence>
<dbReference type="PANTHER" id="PTHR11353">
    <property type="entry name" value="CHAPERONIN"/>
    <property type="match status" value="1"/>
</dbReference>
<gene>
    <name evidence="5" type="ORF">B1103G11.15</name>
    <name evidence="6" type="ORF">P0419H03.35</name>
</gene>
<dbReference type="InterPro" id="IPR002423">
    <property type="entry name" value="Cpn60/GroEL/TCP-1"/>
</dbReference>
<evidence type="ECO:0000256" key="2">
    <source>
        <dbReference type="ARBA" id="ARBA00022840"/>
    </source>
</evidence>
<dbReference type="AlphaFoldDB" id="Q6ET45"/>
<name>Q6ET45_ORYSJ</name>
<feature type="compositionally biased region" description="Low complexity" evidence="4">
    <location>
        <begin position="245"/>
        <end position="262"/>
    </location>
</feature>
<evidence type="ECO:0000256" key="1">
    <source>
        <dbReference type="ARBA" id="ARBA00022741"/>
    </source>
</evidence>
<keyword evidence="2" id="KW-0067">ATP-binding</keyword>
<evidence type="ECO:0000256" key="3">
    <source>
        <dbReference type="ARBA" id="ARBA00023186"/>
    </source>
</evidence>
<dbReference type="InterPro" id="IPR017998">
    <property type="entry name" value="Chaperone_TCP-1"/>
</dbReference>
<protein>
    <submittedName>
        <fullName evidence="6">Chaperonin-like</fullName>
    </submittedName>
</protein>
<sequence length="332" mass="35203">MGPSPAPASPPADPELLRLRRCQSLDLLHPLLQAVVGWPNPLRAWPMGPRLLLFAGAPRTTLVTGLCSTPQLVATVDLRSAGRGPLLRRHGGSGSGNRGTTLPRAATAGQGGGQCRRWPGCGGGWGRVVALSPILRNRGFTVFKLFALSCYFIEEAERSLHGAIIIVSRAVKNPTVVPGGGAMDMEVSKYLRRHARTIVVKSQFFVHSFAKALEPNPMAETASIPRAVAPERLHRHRHQRRRGASHAATSTTGAAAARAPAVGRKDGQELLVKQARSQLASSSSSGLFGTAPALAPPLLELELSQTVSAPPKLGVELGGALSQNTLELWSWV</sequence>
<feature type="region of interest" description="Disordered" evidence="4">
    <location>
        <begin position="236"/>
        <end position="263"/>
    </location>
</feature>
<dbReference type="Gene3D" id="3.30.260.10">
    <property type="entry name" value="TCP-1-like chaperonin intermediate domain"/>
    <property type="match status" value="1"/>
</dbReference>
<dbReference type="Pfam" id="PF00118">
    <property type="entry name" value="Cpn60_TCP1"/>
    <property type="match status" value="1"/>
</dbReference>
<keyword evidence="1" id="KW-0547">Nucleotide-binding</keyword>
<dbReference type="Gene3D" id="1.10.560.10">
    <property type="entry name" value="GroEL-like equatorial domain"/>
    <property type="match status" value="1"/>
</dbReference>
<reference evidence="7" key="3">
    <citation type="journal article" date="2005" name="Nature">
        <title>The map-based sequence of the rice genome.</title>
        <authorList>
            <consortium name="International rice genome sequencing project (IRGSP)"/>
            <person name="Matsumoto T."/>
            <person name="Wu J."/>
            <person name="Kanamori H."/>
            <person name="Katayose Y."/>
            <person name="Fujisawa M."/>
            <person name="Namiki N."/>
            <person name="Mizuno H."/>
            <person name="Yamamoto K."/>
            <person name="Antonio B.A."/>
            <person name="Baba T."/>
            <person name="Sakata K."/>
            <person name="Nagamura Y."/>
            <person name="Aoki H."/>
            <person name="Arikawa K."/>
            <person name="Arita K."/>
            <person name="Bito T."/>
            <person name="Chiden Y."/>
            <person name="Fujitsuka N."/>
            <person name="Fukunaka R."/>
            <person name="Hamada M."/>
            <person name="Harada C."/>
            <person name="Hayashi A."/>
            <person name="Hijishita S."/>
            <person name="Honda M."/>
            <person name="Hosokawa S."/>
            <person name="Ichikawa Y."/>
            <person name="Idonuma A."/>
            <person name="Iijima M."/>
            <person name="Ikeda M."/>
            <person name="Ikeno M."/>
            <person name="Ito K."/>
            <person name="Ito S."/>
            <person name="Ito T."/>
            <person name="Ito Y."/>
            <person name="Ito Y."/>
            <person name="Iwabuchi A."/>
            <person name="Kamiya K."/>
            <person name="Karasawa W."/>
            <person name="Kurita K."/>
            <person name="Katagiri S."/>
            <person name="Kikuta A."/>
            <person name="Kobayashi H."/>
            <person name="Kobayashi N."/>
            <person name="Machita K."/>
            <person name="Maehara T."/>
            <person name="Masukawa M."/>
            <person name="Mizubayashi T."/>
            <person name="Mukai Y."/>
            <person name="Nagasaki H."/>
            <person name="Nagata Y."/>
            <person name="Naito S."/>
            <person name="Nakashima M."/>
            <person name="Nakama Y."/>
            <person name="Nakamichi Y."/>
            <person name="Nakamura M."/>
            <person name="Meguro A."/>
            <person name="Negishi M."/>
            <person name="Ohta I."/>
            <person name="Ohta T."/>
            <person name="Okamoto M."/>
            <person name="Ono N."/>
            <person name="Saji S."/>
            <person name="Sakaguchi M."/>
            <person name="Sakai K."/>
            <person name="Shibata M."/>
            <person name="Shimokawa T."/>
            <person name="Song J."/>
            <person name="Takazaki Y."/>
            <person name="Terasawa K."/>
            <person name="Tsugane M."/>
            <person name="Tsuji K."/>
            <person name="Ueda S."/>
            <person name="Waki K."/>
            <person name="Yamagata H."/>
            <person name="Yamamoto M."/>
            <person name="Yamamoto S."/>
            <person name="Yamane H."/>
            <person name="Yoshiki S."/>
            <person name="Yoshihara R."/>
            <person name="Yukawa K."/>
            <person name="Zhong H."/>
            <person name="Yano M."/>
            <person name="Yuan Q."/>
            <person name="Ouyang S."/>
            <person name="Liu J."/>
            <person name="Jones K.M."/>
            <person name="Gansberger K."/>
            <person name="Moffat K."/>
            <person name="Hill J."/>
            <person name="Bera J."/>
            <person name="Fadrosh D."/>
            <person name="Jin S."/>
            <person name="Johri S."/>
            <person name="Kim M."/>
            <person name="Overton L."/>
            <person name="Reardon M."/>
            <person name="Tsitrin T."/>
            <person name="Vuong H."/>
            <person name="Weaver B."/>
            <person name="Ciecko A."/>
            <person name="Tallon L."/>
            <person name="Jackson J."/>
            <person name="Pai G."/>
            <person name="Aken S.V."/>
            <person name="Utterback T."/>
            <person name="Reidmuller S."/>
            <person name="Feldblyum T."/>
            <person name="Hsiao J."/>
            <person name="Zismann V."/>
            <person name="Iobst S."/>
            <person name="de Vazeille A.R."/>
            <person name="Buell C.R."/>
            <person name="Ying K."/>
            <person name="Li Y."/>
            <person name="Lu T."/>
            <person name="Huang Y."/>
            <person name="Zhao Q."/>
            <person name="Feng Q."/>
            <person name="Zhang L."/>
            <person name="Zhu J."/>
            <person name="Weng Q."/>
            <person name="Mu J."/>
            <person name="Lu Y."/>
            <person name="Fan D."/>
            <person name="Liu Y."/>
            <person name="Guan J."/>
            <person name="Zhang Y."/>
            <person name="Yu S."/>
            <person name="Liu X."/>
            <person name="Zhang Y."/>
            <person name="Hong G."/>
            <person name="Han B."/>
            <person name="Choisne N."/>
            <person name="Demange N."/>
            <person name="Orjeda G."/>
            <person name="Samain S."/>
            <person name="Cattolico L."/>
            <person name="Pelletier E."/>
            <person name="Couloux A."/>
            <person name="Segurens B."/>
            <person name="Wincker P."/>
            <person name="D'Hont A."/>
            <person name="Scarpelli C."/>
            <person name="Weissenbach J."/>
            <person name="Salanoubat M."/>
            <person name="Quetier F."/>
            <person name="Yu Y."/>
            <person name="Kim H.R."/>
            <person name="Rambo T."/>
            <person name="Currie J."/>
            <person name="Collura K."/>
            <person name="Luo M."/>
            <person name="Yang T."/>
            <person name="Ammiraju J.S.S."/>
            <person name="Engler F."/>
            <person name="Soderlund C."/>
            <person name="Wing R.A."/>
            <person name="Palmer L.E."/>
            <person name="de la Bastide M."/>
            <person name="Spiegel L."/>
            <person name="Nascimento L."/>
            <person name="Zutavern T."/>
            <person name="O'Shaughnessy A."/>
            <person name="Dike S."/>
            <person name="Dedhia N."/>
            <person name="Preston R."/>
            <person name="Balija V."/>
            <person name="McCombie W.R."/>
            <person name="Chow T."/>
            <person name="Chen H."/>
            <person name="Chung M."/>
            <person name="Chen C."/>
            <person name="Shaw J."/>
            <person name="Wu H."/>
            <person name="Hsiao K."/>
            <person name="Chao Y."/>
            <person name="Chu M."/>
            <person name="Cheng C."/>
            <person name="Hour A."/>
            <person name="Lee P."/>
            <person name="Lin S."/>
            <person name="Lin Y."/>
            <person name="Liou J."/>
            <person name="Liu S."/>
            <person name="Hsing Y."/>
            <person name="Raghuvanshi S."/>
            <person name="Mohanty A."/>
            <person name="Bharti A.K."/>
            <person name="Gaur A."/>
            <person name="Gupta V."/>
            <person name="Kumar D."/>
            <person name="Ravi V."/>
            <person name="Vij S."/>
            <person name="Kapur A."/>
            <person name="Khurana P."/>
            <person name="Khurana P."/>
            <person name="Khurana J.P."/>
            <person name="Tyagi A.K."/>
            <person name="Gaikwad K."/>
            <person name="Singh A."/>
            <person name="Dalal V."/>
            <person name="Srivastava S."/>
            <person name="Dixit A."/>
            <person name="Pal A.K."/>
            <person name="Ghazi I.A."/>
            <person name="Yadav M."/>
            <person name="Pandit A."/>
            <person name="Bhargava A."/>
            <person name="Sureshbabu K."/>
            <person name="Batra K."/>
            <person name="Sharma T.R."/>
            <person name="Mohapatra T."/>
            <person name="Singh N.K."/>
            <person name="Messing J."/>
            <person name="Nelson A.B."/>
            <person name="Fuks G."/>
            <person name="Kavchok S."/>
            <person name="Keizer G."/>
            <person name="Linton E."/>
            <person name="Llaca V."/>
            <person name="Song R."/>
            <person name="Tanyolac B."/>
            <person name="Young S."/>
            <person name="Ho-Il K."/>
            <person name="Hahn J.H."/>
            <person name="Sangsakoo G."/>
            <person name="Vanavichit A."/>
            <person name="de Mattos Luiz.A.T."/>
            <person name="Zimmer P.D."/>
            <person name="Malone G."/>
            <person name="Dellagostin O."/>
            <person name="de Oliveira A.C."/>
            <person name="Bevan M."/>
            <person name="Bancroft I."/>
            <person name="Minx P."/>
            <person name="Cordum H."/>
            <person name="Wilson R."/>
            <person name="Cheng Z."/>
            <person name="Jin W."/>
            <person name="Jiang J."/>
            <person name="Leong S.A."/>
            <person name="Iwama H."/>
            <person name="Gojobori T."/>
            <person name="Itoh T."/>
            <person name="Niimura Y."/>
            <person name="Fujii Y."/>
            <person name="Habara T."/>
            <person name="Sakai H."/>
            <person name="Sato Y."/>
            <person name="Wilson G."/>
            <person name="Kumar K."/>
            <person name="McCouch S."/>
            <person name="Juretic N."/>
            <person name="Hoen D."/>
            <person name="Wright S."/>
            <person name="Bruskiewich R."/>
            <person name="Bureau T."/>
            <person name="Miyao A."/>
            <person name="Hirochika H."/>
            <person name="Nishikawa T."/>
            <person name="Kadowaki K."/>
            <person name="Sugiura M."/>
            <person name="Burr B."/>
            <person name="Sasaki T."/>
        </authorList>
    </citation>
    <scope>NUCLEOTIDE SEQUENCE [LARGE SCALE GENOMIC DNA]</scope>
    <source>
        <strain evidence="7">cv. Nipponbare</strain>
    </source>
</reference>
<dbReference type="InterPro" id="IPR027410">
    <property type="entry name" value="TCP-1-like_intermed_sf"/>
</dbReference>
<reference evidence="7" key="4">
    <citation type="journal article" date="2008" name="Nucleic Acids Res.">
        <title>The rice annotation project database (RAP-DB): 2008 update.</title>
        <authorList>
            <consortium name="The rice annotation project (RAP)"/>
        </authorList>
    </citation>
    <scope>GENOME REANNOTATION</scope>
    <source>
        <strain evidence="7">cv. Nipponbare</strain>
    </source>
</reference>
<reference evidence="5" key="1">
    <citation type="submission" date="2002-03" db="EMBL/GenBank/DDBJ databases">
        <title>Oryza sativa nipponbare(GA3) genomic DNA, chromosome 2, BAC clone:B1103G11.</title>
        <authorList>
            <person name="Sasaki T."/>
            <person name="Matsumoto T."/>
            <person name="Yamamoto K."/>
        </authorList>
    </citation>
    <scope>NUCLEOTIDE SEQUENCE</scope>
</reference>